<gene>
    <name evidence="3" type="ORF">K1Y72_25865</name>
</gene>
<feature type="region of interest" description="Disordered" evidence="1">
    <location>
        <begin position="1"/>
        <end position="21"/>
    </location>
</feature>
<feature type="transmembrane region" description="Helical" evidence="2">
    <location>
        <begin position="20"/>
        <end position="45"/>
    </location>
</feature>
<keyword evidence="4" id="KW-1185">Reference proteome</keyword>
<evidence type="ECO:0000256" key="2">
    <source>
        <dbReference type="SAM" id="Phobius"/>
    </source>
</evidence>
<dbReference type="EMBL" id="JAIBOA010000018">
    <property type="protein sequence ID" value="MBW8485831.1"/>
    <property type="molecule type" value="Genomic_DNA"/>
</dbReference>
<sequence>MPPPDAPAARGSRRDGRARWAVPAATSAVTAAVTAGAVFGTAAALDGRDGGPHRAPSAAGRPAATAPAATAPAAPGTLFTKVASVCPLVDPATARRLAPDPEIEMTPAESGAEAACEWSSQARSHPGQLRSVRVSVGVYTAADGVAGAQAARGAYEVESETAGDAGGGPTVQDGTTFRPLSVRRLPGLGDKAFASAEQQTGRYGGTTSVTVVVLLRNAVVKVAFQGSDNPRGAPSTTTVPIDPAPFRPVVEQAAREAVTALTRCVDCRI</sequence>
<comment type="caution">
    <text evidence="3">The sequence shown here is derived from an EMBL/GenBank/DDBJ whole genome shotgun (WGS) entry which is preliminary data.</text>
</comment>
<reference evidence="3 4" key="1">
    <citation type="submission" date="2021-07" db="EMBL/GenBank/DDBJ databases">
        <title>Actinomadura sp. PM05-2 isolated from lichen.</title>
        <authorList>
            <person name="Somphong A."/>
            <person name="Phongsopitanun W."/>
            <person name="Tanasupawat S."/>
            <person name="Peongsungnone V."/>
        </authorList>
    </citation>
    <scope>NUCLEOTIDE SEQUENCE [LARGE SCALE GENOMIC DNA]</scope>
    <source>
        <strain evidence="3 4">PM05-2</strain>
    </source>
</reference>
<organism evidence="3 4">
    <name type="scientific">Actinomadura parmotrematis</name>
    <dbReference type="NCBI Taxonomy" id="2864039"/>
    <lineage>
        <taxon>Bacteria</taxon>
        <taxon>Bacillati</taxon>
        <taxon>Actinomycetota</taxon>
        <taxon>Actinomycetes</taxon>
        <taxon>Streptosporangiales</taxon>
        <taxon>Thermomonosporaceae</taxon>
        <taxon>Actinomadura</taxon>
    </lineage>
</organism>
<name>A0ABS7FZZ6_9ACTN</name>
<proteinExistence type="predicted"/>
<keyword evidence="2" id="KW-1133">Transmembrane helix</keyword>
<accession>A0ABS7FZZ6</accession>
<evidence type="ECO:0008006" key="5">
    <source>
        <dbReference type="Google" id="ProtNLM"/>
    </source>
</evidence>
<dbReference type="Proteomes" id="UP000774570">
    <property type="component" value="Unassembled WGS sequence"/>
</dbReference>
<dbReference type="RefSeq" id="WP_220169058.1">
    <property type="nucleotide sequence ID" value="NZ_JAIBOA010000018.1"/>
</dbReference>
<feature type="region of interest" description="Disordered" evidence="1">
    <location>
        <begin position="47"/>
        <end position="69"/>
    </location>
</feature>
<keyword evidence="2" id="KW-0812">Transmembrane</keyword>
<evidence type="ECO:0000256" key="1">
    <source>
        <dbReference type="SAM" id="MobiDB-lite"/>
    </source>
</evidence>
<feature type="compositionally biased region" description="Low complexity" evidence="1">
    <location>
        <begin position="53"/>
        <end position="69"/>
    </location>
</feature>
<keyword evidence="2" id="KW-0472">Membrane</keyword>
<evidence type="ECO:0000313" key="3">
    <source>
        <dbReference type="EMBL" id="MBW8485831.1"/>
    </source>
</evidence>
<protein>
    <recommendedName>
        <fullName evidence="5">DUF3558 domain-containing protein</fullName>
    </recommendedName>
</protein>
<evidence type="ECO:0000313" key="4">
    <source>
        <dbReference type="Proteomes" id="UP000774570"/>
    </source>
</evidence>